<sequence length="118" mass="13101">MEPFSNPDPTGATEHSMEACFQTFTVREILSLVEQVVKLPRAAKRNRNVLFETFALFPPETRATLKALAIANTGTKWKASAQSRKRRRIDLEAPTAVDTEILDGPSFKPSPSKEVTAK</sequence>
<protein>
    <submittedName>
        <fullName evidence="2">Uncharacterized protein</fullName>
    </submittedName>
</protein>
<dbReference type="Proteomes" id="UP000623467">
    <property type="component" value="Unassembled WGS sequence"/>
</dbReference>
<organism evidence="2 3">
    <name type="scientific">Mycena sanguinolenta</name>
    <dbReference type="NCBI Taxonomy" id="230812"/>
    <lineage>
        <taxon>Eukaryota</taxon>
        <taxon>Fungi</taxon>
        <taxon>Dikarya</taxon>
        <taxon>Basidiomycota</taxon>
        <taxon>Agaricomycotina</taxon>
        <taxon>Agaricomycetes</taxon>
        <taxon>Agaricomycetidae</taxon>
        <taxon>Agaricales</taxon>
        <taxon>Marasmiineae</taxon>
        <taxon>Mycenaceae</taxon>
        <taxon>Mycena</taxon>
    </lineage>
</organism>
<keyword evidence="3" id="KW-1185">Reference proteome</keyword>
<accession>A0A8H6XRU1</accession>
<name>A0A8H6XRU1_9AGAR</name>
<comment type="caution">
    <text evidence="2">The sequence shown here is derived from an EMBL/GenBank/DDBJ whole genome shotgun (WGS) entry which is preliminary data.</text>
</comment>
<feature type="region of interest" description="Disordered" evidence="1">
    <location>
        <begin position="90"/>
        <end position="118"/>
    </location>
</feature>
<evidence type="ECO:0000256" key="1">
    <source>
        <dbReference type="SAM" id="MobiDB-lite"/>
    </source>
</evidence>
<dbReference type="EMBL" id="JACAZH010000019">
    <property type="protein sequence ID" value="KAF7346037.1"/>
    <property type="molecule type" value="Genomic_DNA"/>
</dbReference>
<dbReference type="AlphaFoldDB" id="A0A8H6XRU1"/>
<gene>
    <name evidence="2" type="ORF">MSAN_01829700</name>
</gene>
<reference evidence="2" key="1">
    <citation type="submission" date="2020-05" db="EMBL/GenBank/DDBJ databases">
        <title>Mycena genomes resolve the evolution of fungal bioluminescence.</title>
        <authorList>
            <person name="Tsai I.J."/>
        </authorList>
    </citation>
    <scope>NUCLEOTIDE SEQUENCE</scope>
    <source>
        <strain evidence="2">160909Yilan</strain>
    </source>
</reference>
<evidence type="ECO:0000313" key="3">
    <source>
        <dbReference type="Proteomes" id="UP000623467"/>
    </source>
</evidence>
<evidence type="ECO:0000313" key="2">
    <source>
        <dbReference type="EMBL" id="KAF7346037.1"/>
    </source>
</evidence>
<proteinExistence type="predicted"/>